<protein>
    <submittedName>
        <fullName evidence="2">Uncharacterized protein</fullName>
    </submittedName>
</protein>
<accession>A0A165C7S2</accession>
<dbReference type="InParanoid" id="A0A165C7S2"/>
<feature type="compositionally biased region" description="Polar residues" evidence="1">
    <location>
        <begin position="330"/>
        <end position="344"/>
    </location>
</feature>
<dbReference type="AlphaFoldDB" id="A0A165C7S2"/>
<dbReference type="Proteomes" id="UP000077266">
    <property type="component" value="Unassembled WGS sequence"/>
</dbReference>
<organism evidence="2 3">
    <name type="scientific">Exidia glandulosa HHB12029</name>
    <dbReference type="NCBI Taxonomy" id="1314781"/>
    <lineage>
        <taxon>Eukaryota</taxon>
        <taxon>Fungi</taxon>
        <taxon>Dikarya</taxon>
        <taxon>Basidiomycota</taxon>
        <taxon>Agaricomycotina</taxon>
        <taxon>Agaricomycetes</taxon>
        <taxon>Auriculariales</taxon>
        <taxon>Exidiaceae</taxon>
        <taxon>Exidia</taxon>
    </lineage>
</organism>
<feature type="region of interest" description="Disordered" evidence="1">
    <location>
        <begin position="327"/>
        <end position="348"/>
    </location>
</feature>
<proteinExistence type="predicted"/>
<sequence>MRVFEHPTTATNPVPRSSIVVIRLDPLASVASLKDEQATREAGALGVKKVLAVYQRNIGLEYSHELNGFRIRAQFLLAGPGLPAAPLSAASLPISPASSSQDPDARAAVKTTPLLPRDDCYIHTLHSTLLVVSRIYQPGNTIGYCLSKEDDMHMELTRMADHEIHSDALAERYANELSDSGNVVGSRAEPSLDDSVSEHASGSGASGADFADDFHPQVRVADEEPPQLELQVEMWTELLPDDDLGTPDEFNDVIGRLYEIECEYRNRAIVEELAKKPQTNAWLSKISAGAPVRDEYSEEPSGDREVDGLVLPEDAIEHRLGLEREAATGRIQTSEPPPVSSAQGPSGHCISDLTASSVPVLTERKVGVGARFPSFLASWIRKSCSSLAKSSK</sequence>
<evidence type="ECO:0000256" key="1">
    <source>
        <dbReference type="SAM" id="MobiDB-lite"/>
    </source>
</evidence>
<feature type="compositionally biased region" description="Low complexity" evidence="1">
    <location>
        <begin position="200"/>
        <end position="209"/>
    </location>
</feature>
<name>A0A165C7S2_EXIGL</name>
<evidence type="ECO:0000313" key="2">
    <source>
        <dbReference type="EMBL" id="KZV81978.1"/>
    </source>
</evidence>
<gene>
    <name evidence="2" type="ORF">EXIGLDRAFT_844150</name>
</gene>
<feature type="region of interest" description="Disordered" evidence="1">
    <location>
        <begin position="180"/>
        <end position="211"/>
    </location>
</feature>
<evidence type="ECO:0000313" key="3">
    <source>
        <dbReference type="Proteomes" id="UP000077266"/>
    </source>
</evidence>
<keyword evidence="3" id="KW-1185">Reference proteome</keyword>
<dbReference type="EMBL" id="KV426354">
    <property type="protein sequence ID" value="KZV81978.1"/>
    <property type="molecule type" value="Genomic_DNA"/>
</dbReference>
<reference evidence="2 3" key="1">
    <citation type="journal article" date="2016" name="Mol. Biol. Evol.">
        <title>Comparative Genomics of Early-Diverging Mushroom-Forming Fungi Provides Insights into the Origins of Lignocellulose Decay Capabilities.</title>
        <authorList>
            <person name="Nagy L.G."/>
            <person name="Riley R."/>
            <person name="Tritt A."/>
            <person name="Adam C."/>
            <person name="Daum C."/>
            <person name="Floudas D."/>
            <person name="Sun H."/>
            <person name="Yadav J.S."/>
            <person name="Pangilinan J."/>
            <person name="Larsson K.H."/>
            <person name="Matsuura K."/>
            <person name="Barry K."/>
            <person name="Labutti K."/>
            <person name="Kuo R."/>
            <person name="Ohm R.A."/>
            <person name="Bhattacharya S.S."/>
            <person name="Shirouzu T."/>
            <person name="Yoshinaga Y."/>
            <person name="Martin F.M."/>
            <person name="Grigoriev I.V."/>
            <person name="Hibbett D.S."/>
        </authorList>
    </citation>
    <scope>NUCLEOTIDE SEQUENCE [LARGE SCALE GENOMIC DNA]</scope>
    <source>
        <strain evidence="2 3">HHB12029</strain>
    </source>
</reference>